<feature type="coiled-coil region" evidence="4">
    <location>
        <begin position="41"/>
        <end position="98"/>
    </location>
</feature>
<dbReference type="SUPFAM" id="SSF55785">
    <property type="entry name" value="PYP-like sensor domain (PAS domain)"/>
    <property type="match status" value="1"/>
</dbReference>
<dbReference type="InterPro" id="IPR000014">
    <property type="entry name" value="PAS"/>
</dbReference>
<comment type="similarity">
    <text evidence="2">Belongs to the methyl-accepting chemotaxis (MCP) protein family.</text>
</comment>
<proteinExistence type="inferred from homology"/>
<keyword evidence="4" id="KW-0175">Coiled coil</keyword>
<dbReference type="InterPro" id="IPR004089">
    <property type="entry name" value="MCPsignal_dom"/>
</dbReference>
<keyword evidence="5" id="KW-0812">Transmembrane</keyword>
<protein>
    <submittedName>
        <fullName evidence="8">Methyl-accepting chemotaxis protein signaling domain protein</fullName>
    </submittedName>
</protein>
<feature type="domain" description="Methyl-accepting transducer" evidence="6">
    <location>
        <begin position="510"/>
        <end position="742"/>
    </location>
</feature>
<dbReference type="RefSeq" id="WP_007001909.1">
    <property type="nucleotide sequence ID" value="NZ_GG770777.1"/>
</dbReference>
<reference evidence="8 9" key="1">
    <citation type="submission" date="2010-04" db="EMBL/GenBank/DDBJ databases">
        <authorList>
            <person name="Qin X."/>
            <person name="Bachman B."/>
            <person name="Battles P."/>
            <person name="Bell A."/>
            <person name="Bess C."/>
            <person name="Bickham C."/>
            <person name="Chaboub L."/>
            <person name="Chen D."/>
            <person name="Coyle M."/>
            <person name="Deiros D.R."/>
            <person name="Dinh H."/>
            <person name="Forbes L."/>
            <person name="Fowler G."/>
            <person name="Francisco L."/>
            <person name="Fu Q."/>
            <person name="Gubbala S."/>
            <person name="Hale W."/>
            <person name="Han Y."/>
            <person name="Hemphill L."/>
            <person name="Highlander S.K."/>
            <person name="Hirani K."/>
            <person name="Hogues M."/>
            <person name="Jackson L."/>
            <person name="Jakkamsetti A."/>
            <person name="Javaid M."/>
            <person name="Jiang H."/>
            <person name="Korchina V."/>
            <person name="Kovar C."/>
            <person name="Lara F."/>
            <person name="Lee S."/>
            <person name="Mata R."/>
            <person name="Mathew T."/>
            <person name="Moen C."/>
            <person name="Morales K."/>
            <person name="Munidasa M."/>
            <person name="Nazareth L."/>
            <person name="Ngo R."/>
            <person name="Nguyen L."/>
            <person name="Okwuonu G."/>
            <person name="Ongeri F."/>
            <person name="Patil S."/>
            <person name="Petrosino J."/>
            <person name="Pham C."/>
            <person name="Pham P."/>
            <person name="Pu L.-L."/>
            <person name="Puazo M."/>
            <person name="Raj R."/>
            <person name="Reid J."/>
            <person name="Rouhana J."/>
            <person name="Saada N."/>
            <person name="Shang Y."/>
            <person name="Simmons D."/>
            <person name="Thornton R."/>
            <person name="Warren J."/>
            <person name="Weissenberger G."/>
            <person name="Zhang J."/>
            <person name="Zhang L."/>
            <person name="Zhou C."/>
            <person name="Zhu D."/>
            <person name="Muzny D."/>
            <person name="Worley K."/>
            <person name="Gibbs R."/>
        </authorList>
    </citation>
    <scope>NUCLEOTIDE SEQUENCE [LARGE SCALE GENOMIC DNA]</scope>
    <source>
        <strain evidence="8 9">ATCC 49957</strain>
    </source>
</reference>
<keyword evidence="5" id="KW-1133">Transmembrane helix</keyword>
<evidence type="ECO:0000256" key="1">
    <source>
        <dbReference type="ARBA" id="ARBA00023224"/>
    </source>
</evidence>
<dbReference type="PROSITE" id="PS50885">
    <property type="entry name" value="HAMP"/>
    <property type="match status" value="1"/>
</dbReference>
<dbReference type="SUPFAM" id="SSF58104">
    <property type="entry name" value="Methyl-accepting chemotaxis protein (MCP) signaling domain"/>
    <property type="match status" value="1"/>
</dbReference>
<accession>D5RP67</accession>
<dbReference type="GO" id="GO:0007165">
    <property type="term" value="P:signal transduction"/>
    <property type="evidence" value="ECO:0007669"/>
    <property type="project" value="UniProtKB-KW"/>
</dbReference>
<dbReference type="Gene3D" id="6.10.340.10">
    <property type="match status" value="1"/>
</dbReference>
<name>D5RP67_9PROT</name>
<dbReference type="InterPro" id="IPR003660">
    <property type="entry name" value="HAMP_dom"/>
</dbReference>
<evidence type="ECO:0000256" key="3">
    <source>
        <dbReference type="PROSITE-ProRule" id="PRU00284"/>
    </source>
</evidence>
<keyword evidence="9" id="KW-1185">Reference proteome</keyword>
<dbReference type="Gene3D" id="3.30.450.20">
    <property type="entry name" value="PAS domain"/>
    <property type="match status" value="1"/>
</dbReference>
<feature type="domain" description="HAMP" evidence="7">
    <location>
        <begin position="329"/>
        <end position="382"/>
    </location>
</feature>
<dbReference type="GO" id="GO:0016020">
    <property type="term" value="C:membrane"/>
    <property type="evidence" value="ECO:0007669"/>
    <property type="project" value="InterPro"/>
</dbReference>
<evidence type="ECO:0000256" key="5">
    <source>
        <dbReference type="SAM" id="Phobius"/>
    </source>
</evidence>
<keyword evidence="1 3" id="KW-0807">Transducer</keyword>
<dbReference type="HOGENOM" id="CLU_000445_107_27_5"/>
<dbReference type="Pfam" id="PF00672">
    <property type="entry name" value="HAMP"/>
    <property type="match status" value="1"/>
</dbReference>
<evidence type="ECO:0000259" key="7">
    <source>
        <dbReference type="PROSITE" id="PS50885"/>
    </source>
</evidence>
<dbReference type="Pfam" id="PF13188">
    <property type="entry name" value="PAS_8"/>
    <property type="match status" value="1"/>
</dbReference>
<evidence type="ECO:0000259" key="6">
    <source>
        <dbReference type="PROSITE" id="PS50111"/>
    </source>
</evidence>
<evidence type="ECO:0000256" key="2">
    <source>
        <dbReference type="ARBA" id="ARBA00029447"/>
    </source>
</evidence>
<evidence type="ECO:0000256" key="4">
    <source>
        <dbReference type="SAM" id="Coils"/>
    </source>
</evidence>
<dbReference type="PROSITE" id="PS50111">
    <property type="entry name" value="CHEMOTAXIS_TRANSDUC_2"/>
    <property type="match status" value="1"/>
</dbReference>
<dbReference type="Gene3D" id="1.10.287.950">
    <property type="entry name" value="Methyl-accepting chemotaxis protein"/>
    <property type="match status" value="1"/>
</dbReference>
<dbReference type="SMART" id="SM00304">
    <property type="entry name" value="HAMP"/>
    <property type="match status" value="1"/>
</dbReference>
<dbReference type="Proteomes" id="UP000005324">
    <property type="component" value="Unassembled WGS sequence"/>
</dbReference>
<gene>
    <name evidence="8" type="ORF">HMPREF0731_2878</name>
</gene>
<organism evidence="8 9">
    <name type="scientific">Pseudoroseomonas cervicalis ATCC 49957</name>
    <dbReference type="NCBI Taxonomy" id="525371"/>
    <lineage>
        <taxon>Bacteria</taxon>
        <taxon>Pseudomonadati</taxon>
        <taxon>Pseudomonadota</taxon>
        <taxon>Alphaproteobacteria</taxon>
        <taxon>Acetobacterales</taxon>
        <taxon>Roseomonadaceae</taxon>
        <taxon>Roseomonas</taxon>
    </lineage>
</organism>
<dbReference type="CDD" id="cd06225">
    <property type="entry name" value="HAMP"/>
    <property type="match status" value="1"/>
</dbReference>
<dbReference type="PANTHER" id="PTHR32089">
    <property type="entry name" value="METHYL-ACCEPTING CHEMOTAXIS PROTEIN MCPB"/>
    <property type="match status" value="1"/>
</dbReference>
<keyword evidence="5" id="KW-0472">Membrane</keyword>
<comment type="caution">
    <text evidence="8">The sequence shown here is derived from an EMBL/GenBank/DDBJ whole genome shotgun (WGS) entry which is preliminary data.</text>
</comment>
<evidence type="ECO:0000313" key="8">
    <source>
        <dbReference type="EMBL" id="EFH10905.1"/>
    </source>
</evidence>
<dbReference type="SMART" id="SM00283">
    <property type="entry name" value="MA"/>
    <property type="match status" value="1"/>
</dbReference>
<evidence type="ECO:0000313" key="9">
    <source>
        <dbReference type="Proteomes" id="UP000005324"/>
    </source>
</evidence>
<dbReference type="PANTHER" id="PTHR32089:SF112">
    <property type="entry name" value="LYSOZYME-LIKE PROTEIN-RELATED"/>
    <property type="match status" value="1"/>
</dbReference>
<feature type="transmembrane region" description="Helical" evidence="5">
    <location>
        <begin position="310"/>
        <end position="335"/>
    </location>
</feature>
<dbReference type="InterPro" id="IPR035965">
    <property type="entry name" value="PAS-like_dom_sf"/>
</dbReference>
<sequence>MRFFLNLKVGLKLALSALLTFILLAVLVVRTNSSLTDVLAQDQVLRQAAEANSALSDAETEGVRAALYNSMAEGAQTLEAVEAAQQGVQQRLARLRERIQSGAEQAQPAERERALALLPEIDTYAAALNEVTQQRIALLNRRDRVLFPAMNEYDQRFEAVAASMEFELTEPGRVDEMRQRLMAYHGAVNDLRAAVQRFIGTEDQEQARRLRRAVAQQRVHFRGVSSGPLSPSLRTEVERMGTASATIATASEEMVTGMAAIAELRQGRADPARARLEEGLSAVSQAMEADANERHRAVEAALSQVKQDTLIAGGAIALVLILAGFATSGAISAPLRRLSTVLSRIAEGNAAVTVPDRNRRDEIGAIAGAVEALRATVGEAFAQRQMLEQMPAGVMMSDPAKDFRITYLNARMREILSDHVADALPCAPEEVPNRNLDIFHADPAAQRALLSDAANLPHRERMKMGSEVIDLSVSAIRDSQGGYVGPMLVWTLVTEQARLADTFEGQVSGTVEHVVAQAQEMREAARRLTASAKQSGQEAGMVAEAAGRANADVQAVAAAAEEMAASIVEITRRVSEAAQVTDRAVQEARSTDATMRSLAESATRIGDVVRLIGDIAGQTNLLALNATIEAARAGEAGKGFAVVASEVKNLAGQTARATEEISTQIAEMQSVTGRAVEAIRGIGSTVERTNEISTAIAAAVEQQGAATQEIARSASQVAEATGTVTQRIARVREAAVNDAEAAGGMLEATEGLAGQANELRGRASEFLVAIRA</sequence>
<dbReference type="AlphaFoldDB" id="D5RP67"/>
<dbReference type="EMBL" id="ADVL01000616">
    <property type="protein sequence ID" value="EFH10905.1"/>
    <property type="molecule type" value="Genomic_DNA"/>
</dbReference>
<dbReference type="Pfam" id="PF00015">
    <property type="entry name" value="MCPsignal"/>
    <property type="match status" value="1"/>
</dbReference>